<dbReference type="SUPFAM" id="SSF53474">
    <property type="entry name" value="alpha/beta-Hydrolases"/>
    <property type="match status" value="1"/>
</dbReference>
<keyword evidence="1" id="KW-0732">Signal</keyword>
<dbReference type="OrthoDB" id="1118238at2"/>
<reference evidence="2 3" key="1">
    <citation type="submission" date="2018-07" db="EMBL/GenBank/DDBJ databases">
        <title>Genome analysis of Larkinella rosea.</title>
        <authorList>
            <person name="Zhou Z."/>
            <person name="Wang G."/>
        </authorList>
    </citation>
    <scope>NUCLEOTIDE SEQUENCE [LARGE SCALE GENOMIC DNA]</scope>
    <source>
        <strain evidence="3">zzj9</strain>
    </source>
</reference>
<evidence type="ECO:0000313" key="3">
    <source>
        <dbReference type="Proteomes" id="UP000253383"/>
    </source>
</evidence>
<dbReference type="Proteomes" id="UP000253383">
    <property type="component" value="Unassembled WGS sequence"/>
</dbReference>
<feature type="signal peptide" evidence="1">
    <location>
        <begin position="1"/>
        <end position="19"/>
    </location>
</feature>
<dbReference type="InterPro" id="IPR053145">
    <property type="entry name" value="AB_hydrolase_Est10"/>
</dbReference>
<evidence type="ECO:0000256" key="1">
    <source>
        <dbReference type="SAM" id="SignalP"/>
    </source>
</evidence>
<dbReference type="PANTHER" id="PTHR43265:SF1">
    <property type="entry name" value="ESTERASE ESTD"/>
    <property type="match status" value="1"/>
</dbReference>
<protein>
    <recommendedName>
        <fullName evidence="4">Alpha/beta hydrolase</fullName>
    </recommendedName>
</protein>
<evidence type="ECO:0008006" key="4">
    <source>
        <dbReference type="Google" id="ProtNLM"/>
    </source>
</evidence>
<dbReference type="PANTHER" id="PTHR43265">
    <property type="entry name" value="ESTERASE ESTD"/>
    <property type="match status" value="1"/>
</dbReference>
<name>A0A368JPW0_9BACT</name>
<dbReference type="AlphaFoldDB" id="A0A368JPW0"/>
<dbReference type="GO" id="GO:0052689">
    <property type="term" value="F:carboxylic ester hydrolase activity"/>
    <property type="evidence" value="ECO:0007669"/>
    <property type="project" value="TreeGrafter"/>
</dbReference>
<comment type="caution">
    <text evidence="2">The sequence shown here is derived from an EMBL/GenBank/DDBJ whole genome shotgun (WGS) entry which is preliminary data.</text>
</comment>
<dbReference type="Gene3D" id="3.40.50.1820">
    <property type="entry name" value="alpha/beta hydrolase"/>
    <property type="match status" value="1"/>
</dbReference>
<accession>A0A368JPW0</accession>
<dbReference type="InterPro" id="IPR029058">
    <property type="entry name" value="AB_hydrolase_fold"/>
</dbReference>
<gene>
    <name evidence="2" type="ORF">DUE52_14520</name>
</gene>
<dbReference type="RefSeq" id="WP_114406745.1">
    <property type="nucleotide sequence ID" value="NZ_QOWE01000011.1"/>
</dbReference>
<keyword evidence="3" id="KW-1185">Reference proteome</keyword>
<feature type="chain" id="PRO_5017008511" description="Alpha/beta hydrolase" evidence="1">
    <location>
        <begin position="20"/>
        <end position="346"/>
    </location>
</feature>
<proteinExistence type="predicted"/>
<sequence>MNHLLPFLLVALLTSPAFCQPTQRSLGNYTVFTIPFKGDSITFAVVAKKRELNKRKPIFLFRQGSLPIPLFTINPKTNRPALTELPRTCYEYEADYYSIMIAKPGIPLVVDDAYLDTLFSSRSAPKTGMYPEAYQSRNYLDYYVDQTNAVLRFVLSQSWADPKRVVVAGGSEGYHVAIKTAYTNPQVTHLIGFSGNLEGRFQSILRTERMKGYTGEYTQEEAQRRVEALQNEWGGLCRDSLNTNAVEGDPNRTMYSFSHGHNPDFLLALTIPICILYGTADVGATSNDVLPLEFARRGKTNLTLRAYPNHDHTFHKLTYDSGGKVIDKFYNGAAVEKDYFEWLSQH</sequence>
<evidence type="ECO:0000313" key="2">
    <source>
        <dbReference type="EMBL" id="RCR68694.1"/>
    </source>
</evidence>
<organism evidence="2 3">
    <name type="scientific">Larkinella punicea</name>
    <dbReference type="NCBI Taxonomy" id="2315727"/>
    <lineage>
        <taxon>Bacteria</taxon>
        <taxon>Pseudomonadati</taxon>
        <taxon>Bacteroidota</taxon>
        <taxon>Cytophagia</taxon>
        <taxon>Cytophagales</taxon>
        <taxon>Spirosomataceae</taxon>
        <taxon>Larkinella</taxon>
    </lineage>
</organism>
<dbReference type="EMBL" id="QOWE01000011">
    <property type="protein sequence ID" value="RCR68694.1"/>
    <property type="molecule type" value="Genomic_DNA"/>
</dbReference>